<organism evidence="3 4">
    <name type="scientific">Tilletia indica</name>
    <dbReference type="NCBI Taxonomy" id="43049"/>
    <lineage>
        <taxon>Eukaryota</taxon>
        <taxon>Fungi</taxon>
        <taxon>Dikarya</taxon>
        <taxon>Basidiomycota</taxon>
        <taxon>Ustilaginomycotina</taxon>
        <taxon>Exobasidiomycetes</taxon>
        <taxon>Tilletiales</taxon>
        <taxon>Tilletiaceae</taxon>
        <taxon>Tilletia</taxon>
    </lineage>
</organism>
<sequence length="261" mass="28479">MTLLPLVSSQHTPSMPPASPSSPESMTTLAVRNANDVQAAINAAVAIGVQARPKGTSSTYEPRQLRWKNFCDRRGFADGLLVTEGKILLWLQEDIVLNGNQSKKKRDDKTPAKGKKNKKGKGKKGKEKETDDAAAAVEEETEAAAAEAVVANAPLASKTIDGYITAAVNLYSQQASLGINSAKHPRGDALSSYLDSLKRDDRKRKRENFEDRAAGTVQDGYTHEIFERINKYLLENPTSTYASRTRVTGRSSVRVLDSCAW</sequence>
<proteinExistence type="predicted"/>
<name>A0A8T8TH57_9BASI</name>
<evidence type="ECO:0000313" key="2">
    <source>
        <dbReference type="EMBL" id="KAE8260365.1"/>
    </source>
</evidence>
<dbReference type="AlphaFoldDB" id="A0A8T8TH57"/>
<feature type="region of interest" description="Disordered" evidence="1">
    <location>
        <begin position="1"/>
        <end position="26"/>
    </location>
</feature>
<accession>A0A8T8TH57</accession>
<keyword evidence="4" id="KW-1185">Reference proteome</keyword>
<dbReference type="Proteomes" id="UP000077521">
    <property type="component" value="Unassembled WGS sequence"/>
</dbReference>
<evidence type="ECO:0000256" key="1">
    <source>
        <dbReference type="SAM" id="MobiDB-lite"/>
    </source>
</evidence>
<comment type="caution">
    <text evidence="3">The sequence shown here is derived from an EMBL/GenBank/DDBJ whole genome shotgun (WGS) entry which is preliminary data.</text>
</comment>
<reference evidence="3" key="1">
    <citation type="submission" date="2016-04" db="EMBL/GenBank/DDBJ databases">
        <authorList>
            <person name="Nguyen H.D."/>
            <person name="Samba Siva P."/>
            <person name="Cullis J."/>
            <person name="Levesque C.A."/>
            <person name="Hambleton S."/>
        </authorList>
    </citation>
    <scope>NUCLEOTIDE SEQUENCE</scope>
    <source>
        <strain evidence="3">DAOMC 236416</strain>
    </source>
</reference>
<feature type="compositionally biased region" description="Basic residues" evidence="1">
    <location>
        <begin position="112"/>
        <end position="125"/>
    </location>
</feature>
<dbReference type="EMBL" id="LWDF02000012">
    <property type="protein sequence ID" value="KAE8260367.1"/>
    <property type="molecule type" value="Genomic_DNA"/>
</dbReference>
<reference evidence="3" key="2">
    <citation type="journal article" date="2019" name="IMA Fungus">
        <title>Genome sequencing and comparison of five Tilletia species to identify candidate genes for the detection of regulated species infecting wheat.</title>
        <authorList>
            <person name="Nguyen H.D.T."/>
            <person name="Sultana T."/>
            <person name="Kesanakurti P."/>
            <person name="Hambleton S."/>
        </authorList>
    </citation>
    <scope>NUCLEOTIDE SEQUENCE</scope>
    <source>
        <strain evidence="3">DAOMC 236416</strain>
    </source>
</reference>
<feature type="region of interest" description="Disordered" evidence="1">
    <location>
        <begin position="101"/>
        <end position="133"/>
    </location>
</feature>
<evidence type="ECO:0000313" key="4">
    <source>
        <dbReference type="Proteomes" id="UP000077521"/>
    </source>
</evidence>
<protein>
    <submittedName>
        <fullName evidence="3">Uncharacterized protein</fullName>
    </submittedName>
</protein>
<dbReference type="EMBL" id="LWDF02000012">
    <property type="protein sequence ID" value="KAE8260365.1"/>
    <property type="molecule type" value="Genomic_DNA"/>
</dbReference>
<gene>
    <name evidence="3" type="ORF">A4X13_0g384</name>
    <name evidence="2" type="ORF">A4X13_0g386</name>
</gene>
<evidence type="ECO:0000313" key="3">
    <source>
        <dbReference type="EMBL" id="KAE8260367.1"/>
    </source>
</evidence>